<evidence type="ECO:0000256" key="2">
    <source>
        <dbReference type="SAM" id="Phobius"/>
    </source>
</evidence>
<feature type="transmembrane region" description="Helical" evidence="2">
    <location>
        <begin position="6"/>
        <end position="26"/>
    </location>
</feature>
<gene>
    <name evidence="3" type="ORF">BACPEC_00554</name>
</gene>
<sequence>MTPFILRMIMVCVGIGLIILSFASYARRKVTEGIGLSWAAAGILIIICSTIPGLYGWSSVICSSDYIVLFVAFFMLAAVMYKLSVAVSLLTRRNQELAMQVSLLNQENERILAELKQITGKDITKI</sequence>
<dbReference type="EMBL" id="ABVQ01000034">
    <property type="protein sequence ID" value="EEC58422.1"/>
    <property type="molecule type" value="Genomic_DNA"/>
</dbReference>
<proteinExistence type="predicted"/>
<dbReference type="HOGENOM" id="CLU_143425_0_0_9"/>
<accession>B7APE8</accession>
<dbReference type="eggNOG" id="ENOG503345F">
    <property type="taxonomic scope" value="Bacteria"/>
</dbReference>
<comment type="caution">
    <text evidence="3">The sequence shown here is derived from an EMBL/GenBank/DDBJ whole genome shotgun (WGS) entry which is preliminary data.</text>
</comment>
<keyword evidence="2" id="KW-0472">Membrane</keyword>
<reference evidence="3 4" key="2">
    <citation type="submission" date="2008-11" db="EMBL/GenBank/DDBJ databases">
        <authorList>
            <person name="Fulton L."/>
            <person name="Clifton S."/>
            <person name="Fulton B."/>
            <person name="Xu J."/>
            <person name="Minx P."/>
            <person name="Pepin K.H."/>
            <person name="Johnson M."/>
            <person name="Bhonagiri V."/>
            <person name="Nash W.E."/>
            <person name="Mardis E.R."/>
            <person name="Wilson R.K."/>
        </authorList>
    </citation>
    <scope>NUCLEOTIDE SEQUENCE [LARGE SCALE GENOMIC DNA]</scope>
    <source>
        <strain evidence="3 4">ATCC 43243</strain>
    </source>
</reference>
<name>B7APE8_9FIRM</name>
<feature type="transmembrane region" description="Helical" evidence="2">
    <location>
        <begin position="33"/>
        <end position="55"/>
    </location>
</feature>
<dbReference type="AlphaFoldDB" id="B7APE8"/>
<evidence type="ECO:0000313" key="4">
    <source>
        <dbReference type="Proteomes" id="UP000003136"/>
    </source>
</evidence>
<keyword evidence="4" id="KW-1185">Reference proteome</keyword>
<reference evidence="3 4" key="1">
    <citation type="submission" date="2008-11" db="EMBL/GenBank/DDBJ databases">
        <title>Draft genome sequence of Bacteroides pectinophilus (ATCC 43243).</title>
        <authorList>
            <person name="Sudarsanam P."/>
            <person name="Ley R."/>
            <person name="Guruge J."/>
            <person name="Turnbaugh P.J."/>
            <person name="Mahowald M."/>
            <person name="Liep D."/>
            <person name="Gordon J."/>
        </authorList>
    </citation>
    <scope>NUCLEOTIDE SEQUENCE [LARGE SCALE GENOMIC DNA]</scope>
    <source>
        <strain evidence="3 4">ATCC 43243</strain>
    </source>
</reference>
<evidence type="ECO:0000313" key="3">
    <source>
        <dbReference type="EMBL" id="EEC58422.1"/>
    </source>
</evidence>
<feature type="transmembrane region" description="Helical" evidence="2">
    <location>
        <begin position="67"/>
        <end position="90"/>
    </location>
</feature>
<dbReference type="STRING" id="483218.BACPEC_00554"/>
<feature type="coiled-coil region" evidence="1">
    <location>
        <begin position="94"/>
        <end position="121"/>
    </location>
</feature>
<evidence type="ECO:0000256" key="1">
    <source>
        <dbReference type="SAM" id="Coils"/>
    </source>
</evidence>
<protein>
    <recommendedName>
        <fullName evidence="5">DUF2304 domain-containing protein</fullName>
    </recommendedName>
</protein>
<evidence type="ECO:0008006" key="5">
    <source>
        <dbReference type="Google" id="ProtNLM"/>
    </source>
</evidence>
<dbReference type="Proteomes" id="UP000003136">
    <property type="component" value="Unassembled WGS sequence"/>
</dbReference>
<keyword evidence="1" id="KW-0175">Coiled coil</keyword>
<organism evidence="3 4">
    <name type="scientific">[Bacteroides] pectinophilus ATCC 43243</name>
    <dbReference type="NCBI Taxonomy" id="483218"/>
    <lineage>
        <taxon>Bacteria</taxon>
        <taxon>Bacillati</taxon>
        <taxon>Bacillota</taxon>
        <taxon>Clostridia</taxon>
        <taxon>Eubacteriales</taxon>
    </lineage>
</organism>
<keyword evidence="2" id="KW-0812">Transmembrane</keyword>
<keyword evidence="2" id="KW-1133">Transmembrane helix</keyword>
<dbReference type="Pfam" id="PF10066">
    <property type="entry name" value="DUF2304"/>
    <property type="match status" value="1"/>
</dbReference>
<dbReference type="InterPro" id="IPR019277">
    <property type="entry name" value="DUF2304"/>
</dbReference>